<reference evidence="2 3" key="1">
    <citation type="journal article" date="2022" name="bioRxiv">
        <title>Genomics of Preaxostyla Flagellates Illuminates Evolutionary Transitions and the Path Towards Mitochondrial Loss.</title>
        <authorList>
            <person name="Novak L.V.F."/>
            <person name="Treitli S.C."/>
            <person name="Pyrih J."/>
            <person name="Halakuc P."/>
            <person name="Pipaliya S.V."/>
            <person name="Vacek V."/>
            <person name="Brzon O."/>
            <person name="Soukal P."/>
            <person name="Eme L."/>
            <person name="Dacks J.B."/>
            <person name="Karnkowska A."/>
            <person name="Elias M."/>
            <person name="Hampl V."/>
        </authorList>
    </citation>
    <scope>NUCLEOTIDE SEQUENCE [LARGE SCALE GENOMIC DNA]</scope>
    <source>
        <strain evidence="2">NAU3</strain>
        <tissue evidence="2">Gut</tissue>
    </source>
</reference>
<dbReference type="EMBL" id="JARBJD010000079">
    <property type="protein sequence ID" value="KAK2954318.1"/>
    <property type="molecule type" value="Genomic_DNA"/>
</dbReference>
<proteinExistence type="predicted"/>
<feature type="region of interest" description="Disordered" evidence="1">
    <location>
        <begin position="1"/>
        <end position="23"/>
    </location>
</feature>
<feature type="compositionally biased region" description="Polar residues" evidence="1">
    <location>
        <begin position="7"/>
        <end position="23"/>
    </location>
</feature>
<comment type="caution">
    <text evidence="2">The sequence shown here is derived from an EMBL/GenBank/DDBJ whole genome shotgun (WGS) entry which is preliminary data.</text>
</comment>
<keyword evidence="3" id="KW-1185">Reference proteome</keyword>
<name>A0ABQ9XRX6_9EUKA</name>
<evidence type="ECO:0000313" key="3">
    <source>
        <dbReference type="Proteomes" id="UP001281761"/>
    </source>
</evidence>
<organism evidence="2 3">
    <name type="scientific">Blattamonas nauphoetae</name>
    <dbReference type="NCBI Taxonomy" id="2049346"/>
    <lineage>
        <taxon>Eukaryota</taxon>
        <taxon>Metamonada</taxon>
        <taxon>Preaxostyla</taxon>
        <taxon>Oxymonadida</taxon>
        <taxon>Blattamonas</taxon>
    </lineage>
</organism>
<protein>
    <submittedName>
        <fullName evidence="2">Uncharacterized protein</fullName>
    </submittedName>
</protein>
<gene>
    <name evidence="2" type="ORF">BLNAU_10650</name>
</gene>
<accession>A0ABQ9XRX6</accession>
<dbReference type="Proteomes" id="UP001281761">
    <property type="component" value="Unassembled WGS sequence"/>
</dbReference>
<evidence type="ECO:0000313" key="2">
    <source>
        <dbReference type="EMBL" id="KAK2954318.1"/>
    </source>
</evidence>
<sequence length="125" mass="14380">MLFDPSSEGTKNGAGTSSLDSPVASSTLPFWFSTDDNSDSDHLPRHIHQRARTGHIATKLRIRECRLSNFQNERPLFCKRIEDETICVDCVRWIGGEFDRSESGGWVELECVWPSRRQLFRLFSF</sequence>
<evidence type="ECO:0000256" key="1">
    <source>
        <dbReference type="SAM" id="MobiDB-lite"/>
    </source>
</evidence>